<evidence type="ECO:0000256" key="1">
    <source>
        <dbReference type="SAM" id="Phobius"/>
    </source>
</evidence>
<comment type="caution">
    <text evidence="2">The sequence shown here is derived from an EMBL/GenBank/DDBJ whole genome shotgun (WGS) entry which is preliminary data.</text>
</comment>
<evidence type="ECO:0000313" key="3">
    <source>
        <dbReference type="Proteomes" id="UP000247746"/>
    </source>
</evidence>
<dbReference type="EMBL" id="QJSU01000005">
    <property type="protein sequence ID" value="PYE38927.1"/>
    <property type="molecule type" value="Genomic_DNA"/>
</dbReference>
<dbReference type="AlphaFoldDB" id="A0A2V4UFL4"/>
<keyword evidence="1" id="KW-0812">Transmembrane</keyword>
<dbReference type="Proteomes" id="UP000247746">
    <property type="component" value="Unassembled WGS sequence"/>
</dbReference>
<proteinExistence type="predicted"/>
<keyword evidence="1" id="KW-0472">Membrane</keyword>
<sequence>MHKALLNNRWINYKNLSILILVISFCLFIFNALNKEVSNTFFWLGITLYALRLVVIPMDFTQNISSVDYTKNYDENNTWHKWVMLGERFSSFIFTVLIAYTIFLQFK</sequence>
<organism evidence="2 3">
    <name type="scientific">Psychrobacter fozii</name>
    <dbReference type="NCBI Taxonomy" id="198480"/>
    <lineage>
        <taxon>Bacteria</taxon>
        <taxon>Pseudomonadati</taxon>
        <taxon>Pseudomonadota</taxon>
        <taxon>Gammaproteobacteria</taxon>
        <taxon>Moraxellales</taxon>
        <taxon>Moraxellaceae</taxon>
        <taxon>Psychrobacter</taxon>
    </lineage>
</organism>
<keyword evidence="1" id="KW-1133">Transmembrane helix</keyword>
<feature type="transmembrane region" description="Helical" evidence="1">
    <location>
        <begin position="40"/>
        <end position="58"/>
    </location>
</feature>
<gene>
    <name evidence="2" type="ORF">DFP82_10581</name>
</gene>
<accession>A0A2V4UFL4</accession>
<feature type="transmembrane region" description="Helical" evidence="1">
    <location>
        <begin position="16"/>
        <end position="33"/>
    </location>
</feature>
<reference evidence="2 3" key="1">
    <citation type="submission" date="2018-06" db="EMBL/GenBank/DDBJ databases">
        <title>Genomic Encyclopedia of Type Strains, Phase III (KMG-III): the genomes of soil and plant-associated and newly described type strains.</title>
        <authorList>
            <person name="Whitman W."/>
        </authorList>
    </citation>
    <scope>NUCLEOTIDE SEQUENCE [LARGE SCALE GENOMIC DNA]</scope>
    <source>
        <strain evidence="2 3">CECT 5889</strain>
    </source>
</reference>
<name>A0A2V4UFL4_9GAMM</name>
<keyword evidence="3" id="KW-1185">Reference proteome</keyword>
<protein>
    <submittedName>
        <fullName evidence="2">Uncharacterized protein</fullName>
    </submittedName>
</protein>
<feature type="transmembrane region" description="Helical" evidence="1">
    <location>
        <begin position="89"/>
        <end position="106"/>
    </location>
</feature>
<evidence type="ECO:0000313" key="2">
    <source>
        <dbReference type="EMBL" id="PYE38927.1"/>
    </source>
</evidence>